<dbReference type="AlphaFoldDB" id="R2QPT1"/>
<dbReference type="Proteomes" id="UP000013858">
    <property type="component" value="Unassembled WGS sequence"/>
</dbReference>
<reference evidence="1 3" key="1">
    <citation type="submission" date="2013-02" db="EMBL/GenBank/DDBJ databases">
        <title>The Genome Sequence of Enterococcus haemoperoxidus BAA-382.</title>
        <authorList>
            <consortium name="The Broad Institute Genome Sequencing Platform"/>
            <consortium name="The Broad Institute Genome Sequencing Center for Infectious Disease"/>
            <person name="Earl A.M."/>
            <person name="Gilmore M.S."/>
            <person name="Lebreton F."/>
            <person name="Walker B."/>
            <person name="Young S.K."/>
            <person name="Zeng Q."/>
            <person name="Gargeya S."/>
            <person name="Fitzgerald M."/>
            <person name="Haas B."/>
            <person name="Abouelleil A."/>
            <person name="Alvarado L."/>
            <person name="Arachchi H.M."/>
            <person name="Berlin A.M."/>
            <person name="Chapman S.B."/>
            <person name="Dewar J."/>
            <person name="Goldberg J."/>
            <person name="Griggs A."/>
            <person name="Gujja S."/>
            <person name="Hansen M."/>
            <person name="Howarth C."/>
            <person name="Imamovic A."/>
            <person name="Larimer J."/>
            <person name="McCowan C."/>
            <person name="Murphy C."/>
            <person name="Neiman D."/>
            <person name="Pearson M."/>
            <person name="Priest M."/>
            <person name="Roberts A."/>
            <person name="Saif S."/>
            <person name="Shea T."/>
            <person name="Sisk P."/>
            <person name="Sykes S."/>
            <person name="Wortman J."/>
            <person name="Nusbaum C."/>
            <person name="Birren B."/>
        </authorList>
    </citation>
    <scope>NUCLEOTIDE SEQUENCE [LARGE SCALE GENOMIC DNA]</scope>
    <source>
        <strain evidence="1 3">ATCC BAA-382</strain>
    </source>
</reference>
<evidence type="ECO:0000313" key="4">
    <source>
        <dbReference type="Proteomes" id="UP000014197"/>
    </source>
</evidence>
<sequence length="54" mass="6279">MNENTERLLGLIQKFQAEDLSLDVAIELRRLSAEFTNICGEAVEQKMDQFYKTK</sequence>
<protein>
    <submittedName>
        <fullName evidence="1">Uncharacterized protein</fullName>
    </submittedName>
</protein>
<evidence type="ECO:0000313" key="3">
    <source>
        <dbReference type="Proteomes" id="UP000013858"/>
    </source>
</evidence>
<comment type="caution">
    <text evidence="1">The sequence shown here is derived from an EMBL/GenBank/DDBJ whole genome shotgun (WGS) entry which is preliminary data.</text>
</comment>
<dbReference type="eggNOG" id="ENOG50307UZ">
    <property type="taxonomic scope" value="Bacteria"/>
</dbReference>
<dbReference type="EMBL" id="AJAR01000012">
    <property type="protein sequence ID" value="EOH98502.1"/>
    <property type="molecule type" value="Genomic_DNA"/>
</dbReference>
<dbReference type="PATRIC" id="fig|1158608.3.peg.1073"/>
<evidence type="ECO:0000313" key="2">
    <source>
        <dbReference type="EMBL" id="EOT62315.1"/>
    </source>
</evidence>
<dbReference type="RefSeq" id="WP_010761306.1">
    <property type="nucleotide sequence ID" value="NZ_KB946315.1"/>
</dbReference>
<dbReference type="STRING" id="155618.RV06_GL001185"/>
<proteinExistence type="predicted"/>
<reference evidence="2 4" key="2">
    <citation type="submission" date="2013-03" db="EMBL/GenBank/DDBJ databases">
        <title>The Genome Sequence of Enterococcus haemoperoxidus BAA-382 (PacBio/Illumina hybrid assembly).</title>
        <authorList>
            <consortium name="The Broad Institute Genomics Platform"/>
            <consortium name="The Broad Institute Genome Sequencing Center for Infectious Disease"/>
            <person name="Earl A."/>
            <person name="Russ C."/>
            <person name="Gilmore M."/>
            <person name="Surin D."/>
            <person name="Walker B."/>
            <person name="Young S."/>
            <person name="Zeng Q."/>
            <person name="Gargeya S."/>
            <person name="Fitzgerald M."/>
            <person name="Haas B."/>
            <person name="Abouelleil A."/>
            <person name="Allen A.W."/>
            <person name="Alvarado L."/>
            <person name="Arachchi H.M."/>
            <person name="Berlin A.M."/>
            <person name="Chapman S.B."/>
            <person name="Gainer-Dewar J."/>
            <person name="Goldberg J."/>
            <person name="Griggs A."/>
            <person name="Gujja S."/>
            <person name="Hansen M."/>
            <person name="Howarth C."/>
            <person name="Imamovic A."/>
            <person name="Ireland A."/>
            <person name="Larimer J."/>
            <person name="McCowan C."/>
            <person name="Murphy C."/>
            <person name="Pearson M."/>
            <person name="Poon T.W."/>
            <person name="Priest M."/>
            <person name="Roberts A."/>
            <person name="Saif S."/>
            <person name="Shea T."/>
            <person name="Sisk P."/>
            <person name="Sykes S."/>
            <person name="Wortman J."/>
            <person name="Nusbaum C."/>
            <person name="Birren B."/>
        </authorList>
    </citation>
    <scope>NUCLEOTIDE SEQUENCE [LARGE SCALE GENOMIC DNA]</scope>
    <source>
        <strain evidence="2 4">ATCC BAA-382</strain>
    </source>
</reference>
<organism evidence="1 3">
    <name type="scientific">Enterococcus haemoperoxidus ATCC BAA-382</name>
    <dbReference type="NCBI Taxonomy" id="1158608"/>
    <lineage>
        <taxon>Bacteria</taxon>
        <taxon>Bacillati</taxon>
        <taxon>Bacillota</taxon>
        <taxon>Bacilli</taxon>
        <taxon>Lactobacillales</taxon>
        <taxon>Enterococcaceae</taxon>
        <taxon>Enterococcus</taxon>
    </lineage>
</organism>
<name>R2QPT1_9ENTE</name>
<accession>R2QPT1</accession>
<gene>
    <name evidence="2" type="ORF">I583_01315</name>
    <name evidence="1" type="ORF">UAW_01098</name>
</gene>
<dbReference type="Proteomes" id="UP000014197">
    <property type="component" value="Unassembled WGS sequence"/>
</dbReference>
<keyword evidence="4" id="KW-1185">Reference proteome</keyword>
<evidence type="ECO:0000313" key="1">
    <source>
        <dbReference type="EMBL" id="EOH98502.1"/>
    </source>
</evidence>
<dbReference type="EMBL" id="ASVY01000002">
    <property type="protein sequence ID" value="EOT62315.1"/>
    <property type="molecule type" value="Genomic_DNA"/>
</dbReference>